<dbReference type="GO" id="GO:0040029">
    <property type="term" value="P:epigenetic regulation of gene expression"/>
    <property type="evidence" value="ECO:0007669"/>
    <property type="project" value="TreeGrafter"/>
</dbReference>
<dbReference type="InterPro" id="IPR000286">
    <property type="entry name" value="HDACs"/>
</dbReference>
<dbReference type="Pfam" id="PF00850">
    <property type="entry name" value="Hist_deacetyl"/>
    <property type="match status" value="1"/>
</dbReference>
<evidence type="ECO:0000313" key="3">
    <source>
        <dbReference type="EMBL" id="OQW86033.1"/>
    </source>
</evidence>
<dbReference type="SUPFAM" id="SSF52768">
    <property type="entry name" value="Arginase/deacetylase"/>
    <property type="match status" value="1"/>
</dbReference>
<dbReference type="Proteomes" id="UP000192505">
    <property type="component" value="Unassembled WGS sequence"/>
</dbReference>
<reference evidence="3 4" key="1">
    <citation type="submission" date="2017-01" db="EMBL/GenBank/DDBJ databases">
        <title>Novel large sulfur bacteria in the metagenomes of groundwater-fed chemosynthetic microbial mats in the Lake Huron basin.</title>
        <authorList>
            <person name="Sharrar A.M."/>
            <person name="Flood B.E."/>
            <person name="Bailey J.V."/>
            <person name="Jones D.S."/>
            <person name="Biddanda B."/>
            <person name="Ruberg S.A."/>
            <person name="Marcus D.N."/>
            <person name="Dick G.J."/>
        </authorList>
    </citation>
    <scope>NUCLEOTIDE SEQUENCE [LARGE SCALE GENOMIC DNA]</scope>
    <source>
        <strain evidence="3">A7</strain>
    </source>
</reference>
<name>A0A1W9KPG0_9BURK</name>
<dbReference type="GO" id="GO:0004407">
    <property type="term" value="F:histone deacetylase activity"/>
    <property type="evidence" value="ECO:0007669"/>
    <property type="project" value="TreeGrafter"/>
</dbReference>
<comment type="similarity">
    <text evidence="1">Belongs to the histone deacetylase family.</text>
</comment>
<dbReference type="EMBL" id="MTEI01000024">
    <property type="protein sequence ID" value="OQW86033.1"/>
    <property type="molecule type" value="Genomic_DNA"/>
</dbReference>
<dbReference type="InterPro" id="IPR023696">
    <property type="entry name" value="Ureohydrolase_dom_sf"/>
</dbReference>
<gene>
    <name evidence="3" type="ORF">BWK72_19125</name>
</gene>
<accession>A0A1W9KPG0</accession>
<dbReference type="PRINTS" id="PR01270">
    <property type="entry name" value="HDASUPER"/>
</dbReference>
<sequence length="284" mass="30849">MKVFYRPELVAPAQHSSPSAHKPRLVVEDWIRHFGDAIEVLGFEPASDEQMGRAHDPDFVAGVLSGSLLNGFGNRDRRVAASLPFTSGSMVAAAEHAVLHREVVCSPTSGFHHAGYHNAGGYCTFNGLMVAALAVKDAGLVQRVAILDCDAHYGNGTDSIIRTLNIDWIEHHTQGLKFSTARQAASCAYESWLNAAIEKCLACDLVLYQAGADPHMEDPLGGILTTEQMATRDRVVFEKLGHLPMVWNLAGGYQVVLGDTEAQRIEPVLALHRQTANLHSEVFA</sequence>
<evidence type="ECO:0000313" key="4">
    <source>
        <dbReference type="Proteomes" id="UP000192505"/>
    </source>
</evidence>
<evidence type="ECO:0000259" key="2">
    <source>
        <dbReference type="Pfam" id="PF00850"/>
    </source>
</evidence>
<evidence type="ECO:0000256" key="1">
    <source>
        <dbReference type="ARBA" id="ARBA00005947"/>
    </source>
</evidence>
<dbReference type="PANTHER" id="PTHR10625:SF19">
    <property type="entry name" value="HISTONE DEACETYLASE 12"/>
    <property type="match status" value="1"/>
</dbReference>
<feature type="domain" description="Histone deacetylase" evidence="2">
    <location>
        <begin position="40"/>
        <end position="162"/>
    </location>
</feature>
<comment type="caution">
    <text evidence="3">The sequence shown here is derived from an EMBL/GenBank/DDBJ whole genome shotgun (WGS) entry which is preliminary data.</text>
</comment>
<dbReference type="AlphaFoldDB" id="A0A1W9KPG0"/>
<dbReference type="PANTHER" id="PTHR10625">
    <property type="entry name" value="HISTONE DEACETYLASE HDAC1-RELATED"/>
    <property type="match status" value="1"/>
</dbReference>
<dbReference type="InterPro" id="IPR023801">
    <property type="entry name" value="His_deacetylse_dom"/>
</dbReference>
<organism evidence="3 4">
    <name type="scientific">Rhodoferax ferrireducens</name>
    <dbReference type="NCBI Taxonomy" id="192843"/>
    <lineage>
        <taxon>Bacteria</taxon>
        <taxon>Pseudomonadati</taxon>
        <taxon>Pseudomonadota</taxon>
        <taxon>Betaproteobacteria</taxon>
        <taxon>Burkholderiales</taxon>
        <taxon>Comamonadaceae</taxon>
        <taxon>Rhodoferax</taxon>
    </lineage>
</organism>
<dbReference type="Gene3D" id="3.40.800.20">
    <property type="entry name" value="Histone deacetylase domain"/>
    <property type="match status" value="2"/>
</dbReference>
<dbReference type="InterPro" id="IPR037138">
    <property type="entry name" value="His_deacetylse_dom_sf"/>
</dbReference>
<protein>
    <recommendedName>
        <fullName evidence="2">Histone deacetylase domain-containing protein</fullName>
    </recommendedName>
</protein>
<proteinExistence type="inferred from homology"/>